<dbReference type="Proteomes" id="UP000257039">
    <property type="component" value="Unassembled WGS sequence"/>
</dbReference>
<organism evidence="2 3">
    <name type="scientific">Zooshikella ganghwensis</name>
    <dbReference type="NCBI Taxonomy" id="202772"/>
    <lineage>
        <taxon>Bacteria</taxon>
        <taxon>Pseudomonadati</taxon>
        <taxon>Pseudomonadota</taxon>
        <taxon>Gammaproteobacteria</taxon>
        <taxon>Oceanospirillales</taxon>
        <taxon>Zooshikellaceae</taxon>
        <taxon>Zooshikella</taxon>
    </lineage>
</organism>
<protein>
    <submittedName>
        <fullName evidence="2">DUF1513 domain-containing protein</fullName>
    </submittedName>
</protein>
<dbReference type="InterPro" id="IPR015943">
    <property type="entry name" value="WD40/YVTN_repeat-like_dom_sf"/>
</dbReference>
<dbReference type="InterPro" id="IPR008311">
    <property type="entry name" value="UCP028101"/>
</dbReference>
<dbReference type="PIRSF" id="PIRSF028101">
    <property type="entry name" value="UCP028101"/>
    <property type="match status" value="1"/>
</dbReference>
<evidence type="ECO:0000256" key="1">
    <source>
        <dbReference type="SAM" id="SignalP"/>
    </source>
</evidence>
<proteinExistence type="predicted"/>
<dbReference type="RefSeq" id="WP_094788358.1">
    <property type="nucleotide sequence ID" value="NZ_NDXW01000001.1"/>
</dbReference>
<evidence type="ECO:0000313" key="3">
    <source>
        <dbReference type="Proteomes" id="UP000257039"/>
    </source>
</evidence>
<comment type="caution">
    <text evidence="2">The sequence shown here is derived from an EMBL/GenBank/DDBJ whole genome shotgun (WGS) entry which is preliminary data.</text>
</comment>
<feature type="signal peptide" evidence="1">
    <location>
        <begin position="1"/>
        <end position="30"/>
    </location>
</feature>
<keyword evidence="1" id="KW-0732">Signal</keyword>
<reference evidence="2 3" key="1">
    <citation type="submission" date="2017-04" db="EMBL/GenBank/DDBJ databases">
        <title>Draft genome sequence of Zooshikella ganghwensis VG4 isolated from Red Sea sediments.</title>
        <authorList>
            <person name="Rehman Z."/>
            <person name="Alam I."/>
            <person name="Kamau A."/>
            <person name="Bajic V."/>
            <person name="Leiknes T."/>
        </authorList>
    </citation>
    <scope>NUCLEOTIDE SEQUENCE [LARGE SCALE GENOMIC DNA]</scope>
    <source>
        <strain evidence="2 3">VG4</strain>
    </source>
</reference>
<dbReference type="Pfam" id="PF07433">
    <property type="entry name" value="DUF1513"/>
    <property type="match status" value="1"/>
</dbReference>
<sequence length="377" mass="42646">MSFKQPINRRTFLQNSLFGLSAFCSPTLSATEQILNKTTETPPLLSAAKDNKGNYHICIFSPWQSQLFSLPLPHRAHSITPHPNQPIAVCVDRRPGRQLYIFDYQKHQLLQQLTALPNHHFYGHGVFSHDGEYFFTTEQHWPTSRGQIGVYQTHNFKRVDTLSSGGIGPHEIRLHPQRNQLIIANGGIQTHPDYDRRKLNIDTMEPNLSLIDLAKGDVQQQWTFNPKQLSIRHLDVGEDGLIIVGLQYQGDQSDIVPLVLYQQGNSELQPMHTDEIGWLQLNQYIASVCVMTRCNTAAITAPRANKVTFWDLKTKQLRKTISLIDAAGAIALNDQLCAITTGTGEVHIFDCKSDIKKVHTTKYNNIAWDNHLNIANT</sequence>
<accession>A0A4P9VRW9</accession>
<dbReference type="Gene3D" id="2.130.10.10">
    <property type="entry name" value="YVTN repeat-like/Quinoprotein amine dehydrogenase"/>
    <property type="match status" value="2"/>
</dbReference>
<evidence type="ECO:0000313" key="2">
    <source>
        <dbReference type="EMBL" id="RDH45387.1"/>
    </source>
</evidence>
<gene>
    <name evidence="2" type="ORF">B9G39_19110</name>
</gene>
<dbReference type="EMBL" id="NDXW01000001">
    <property type="protein sequence ID" value="RDH45387.1"/>
    <property type="molecule type" value="Genomic_DNA"/>
</dbReference>
<keyword evidence="3" id="KW-1185">Reference proteome</keyword>
<dbReference type="AlphaFoldDB" id="A0A4P9VRW9"/>
<name>A0A4P9VRW9_9GAMM</name>
<dbReference type="SUPFAM" id="SSF69322">
    <property type="entry name" value="Tricorn protease domain 2"/>
    <property type="match status" value="1"/>
</dbReference>
<feature type="chain" id="PRO_5020837794" evidence="1">
    <location>
        <begin position="31"/>
        <end position="377"/>
    </location>
</feature>